<dbReference type="SUPFAM" id="SSF51735">
    <property type="entry name" value="NAD(P)-binding Rossmann-fold domains"/>
    <property type="match status" value="1"/>
</dbReference>
<dbReference type="GO" id="GO:0006538">
    <property type="term" value="P:L-glutamate catabolic process"/>
    <property type="evidence" value="ECO:0007669"/>
    <property type="project" value="TreeGrafter"/>
</dbReference>
<protein>
    <recommendedName>
        <fullName evidence="2">Glutamate/phenylalanine/leucine/valine/L-tryptophan dehydrogenase C-terminal domain-containing protein</fullName>
    </recommendedName>
</protein>
<keyword evidence="1" id="KW-0560">Oxidoreductase</keyword>
<organism evidence="3">
    <name type="scientific">marine metagenome</name>
    <dbReference type="NCBI Taxonomy" id="408172"/>
    <lineage>
        <taxon>unclassified sequences</taxon>
        <taxon>metagenomes</taxon>
        <taxon>ecological metagenomes</taxon>
    </lineage>
</organism>
<dbReference type="InterPro" id="IPR006095">
    <property type="entry name" value="Glu/Leu/Phe/Val/Trp_DH"/>
</dbReference>
<accession>A0A383D5Z2</accession>
<dbReference type="Pfam" id="PF00208">
    <property type="entry name" value="ELFV_dehydrog"/>
    <property type="match status" value="1"/>
</dbReference>
<feature type="domain" description="Glutamate/phenylalanine/leucine/valine/L-tryptophan dehydrogenase C-terminal" evidence="2">
    <location>
        <begin position="1"/>
        <end position="227"/>
    </location>
</feature>
<dbReference type="PRINTS" id="PR00082">
    <property type="entry name" value="GLFDHDRGNASE"/>
</dbReference>
<dbReference type="PANTHER" id="PTHR11606:SF13">
    <property type="entry name" value="GLUTAMATE DEHYDROGENASE 1, MITOCHONDRIAL"/>
    <property type="match status" value="1"/>
</dbReference>
<dbReference type="SMART" id="SM00839">
    <property type="entry name" value="ELFV_dehydrog"/>
    <property type="match status" value="1"/>
</dbReference>
<feature type="non-terminal residue" evidence="3">
    <location>
        <position position="237"/>
    </location>
</feature>
<dbReference type="EMBL" id="UINC01214530">
    <property type="protein sequence ID" value="SVE39801.1"/>
    <property type="molecule type" value="Genomic_DNA"/>
</dbReference>
<dbReference type="InterPro" id="IPR006096">
    <property type="entry name" value="Glu/Leu/Phe/Val/Trp_DH_C"/>
</dbReference>
<dbReference type="Gene3D" id="3.40.50.720">
    <property type="entry name" value="NAD(P)-binding Rossmann-like Domain"/>
    <property type="match status" value="1"/>
</dbReference>
<sequence length="237" mass="26114">GIPIDKWELTAHGLVAAIIKMEESCPGLKIKGSSVIIQGYGNVGAPTATKLNKKGAIIVGVSDVNEGLWNPKGLNIEKLNSIRNTRGGLRNYNGKTERRFNSSRLDWLLEAPCDILVPSARPDAINARNADRVQCKIILQGANSPVNKMTEYYLSNRRKIYSLSDFVVNSGGIIGCAVELKMKAEKEYEKKVSAEGVRSYTENLINNTISKNVAEVQSQVIKNNTTDVFFREEAMLL</sequence>
<dbReference type="PANTHER" id="PTHR11606">
    <property type="entry name" value="GLUTAMATE DEHYDROGENASE"/>
    <property type="match status" value="1"/>
</dbReference>
<dbReference type="AlphaFoldDB" id="A0A383D5Z2"/>
<gene>
    <name evidence="3" type="ORF">METZ01_LOCUS492655</name>
</gene>
<reference evidence="3" key="1">
    <citation type="submission" date="2018-05" db="EMBL/GenBank/DDBJ databases">
        <authorList>
            <person name="Lanie J.A."/>
            <person name="Ng W.-L."/>
            <person name="Kazmierczak K.M."/>
            <person name="Andrzejewski T.M."/>
            <person name="Davidsen T.M."/>
            <person name="Wayne K.J."/>
            <person name="Tettelin H."/>
            <person name="Glass J.I."/>
            <person name="Rusch D."/>
            <person name="Podicherti R."/>
            <person name="Tsui H.-C.T."/>
            <person name="Winkler M.E."/>
        </authorList>
    </citation>
    <scope>NUCLEOTIDE SEQUENCE</scope>
</reference>
<name>A0A383D5Z2_9ZZZZ</name>
<dbReference type="GO" id="GO:0004352">
    <property type="term" value="F:glutamate dehydrogenase (NAD+) activity"/>
    <property type="evidence" value="ECO:0007669"/>
    <property type="project" value="TreeGrafter"/>
</dbReference>
<proteinExistence type="predicted"/>
<feature type="non-terminal residue" evidence="3">
    <location>
        <position position="1"/>
    </location>
</feature>
<dbReference type="InterPro" id="IPR036291">
    <property type="entry name" value="NAD(P)-bd_dom_sf"/>
</dbReference>
<evidence type="ECO:0000256" key="1">
    <source>
        <dbReference type="ARBA" id="ARBA00023002"/>
    </source>
</evidence>
<evidence type="ECO:0000313" key="3">
    <source>
        <dbReference type="EMBL" id="SVE39801.1"/>
    </source>
</evidence>
<evidence type="ECO:0000259" key="2">
    <source>
        <dbReference type="SMART" id="SM00839"/>
    </source>
</evidence>